<gene>
    <name evidence="2" type="ORF">H5V45_03715</name>
</gene>
<dbReference type="Pfam" id="PF05991">
    <property type="entry name" value="NYN_YacP"/>
    <property type="match status" value="1"/>
</dbReference>
<reference evidence="2 3" key="1">
    <citation type="submission" date="2020-08" db="EMBL/GenBank/DDBJ databases">
        <authorList>
            <person name="Seo M.-J."/>
        </authorList>
    </citation>
    <scope>NUCLEOTIDE SEQUENCE [LARGE SCALE GENOMIC DNA]</scope>
    <source>
        <strain evidence="2 3">KIGAM211</strain>
    </source>
</reference>
<name>A0A7X0RG56_9ACTN</name>
<sequence length="420" mass="45036">MADTTFADLPDAVRTRVVALTADALPDVVRLPPALRRVADFAPARRARLGATAIGQALVQDDDFRDRVGTQVAARVPAVPEDAGERAAVTWLTRPEGWHDVVVEAVRELRERPAAVEQESGELDRLRRKVADVEQAARDQRALHRAQVDELKGENTTLRRKLGEARATERATRAELADAVRDDVAALAEAGERIAAQDKELRRLRAQVAQHDADAAASRRSVRVDREEATVRARLLLTTVIEAAAGLQRELGLPSTTGAPGDRVEAEVEAAAAAAAPSARSAAPSPAVLEQQLAMPGARLVVDGYNVTKAVWPASSLEAQRIRLLNGLAPLVARSGVETTVVFDAASSSQRPVVATPRGVKVLFSPQGVIADDVIRDLVDAEPTGRLVLVVTDDRELATSVERRGARTVPARTLESLLQT</sequence>
<evidence type="ECO:0000256" key="1">
    <source>
        <dbReference type="SAM" id="Coils"/>
    </source>
</evidence>
<proteinExistence type="predicted"/>
<feature type="coiled-coil region" evidence="1">
    <location>
        <begin position="116"/>
        <end position="214"/>
    </location>
</feature>
<dbReference type="AlphaFoldDB" id="A0A7X0RG56"/>
<organism evidence="2 3">
    <name type="scientific">Nocardioides luti</name>
    <dbReference type="NCBI Taxonomy" id="2761101"/>
    <lineage>
        <taxon>Bacteria</taxon>
        <taxon>Bacillati</taxon>
        <taxon>Actinomycetota</taxon>
        <taxon>Actinomycetes</taxon>
        <taxon>Propionibacteriales</taxon>
        <taxon>Nocardioidaceae</taxon>
        <taxon>Nocardioides</taxon>
    </lineage>
</organism>
<dbReference type="PANTHER" id="PTHR34547">
    <property type="entry name" value="YACP-LIKE NYN DOMAIN PROTEIN"/>
    <property type="match status" value="1"/>
</dbReference>
<dbReference type="PANTHER" id="PTHR34547:SF1">
    <property type="entry name" value="YACP-LIKE NYN DOMAIN PROTEIN"/>
    <property type="match status" value="1"/>
</dbReference>
<evidence type="ECO:0000313" key="2">
    <source>
        <dbReference type="EMBL" id="MBB6626423.1"/>
    </source>
</evidence>
<dbReference type="Proteomes" id="UP000523955">
    <property type="component" value="Unassembled WGS sequence"/>
</dbReference>
<dbReference type="EMBL" id="JACKXE010000001">
    <property type="protein sequence ID" value="MBB6626423.1"/>
    <property type="molecule type" value="Genomic_DNA"/>
</dbReference>
<accession>A0A7X0RG56</accession>
<dbReference type="InterPro" id="IPR010298">
    <property type="entry name" value="YacP-like"/>
</dbReference>
<comment type="caution">
    <text evidence="2">The sequence shown here is derived from an EMBL/GenBank/DDBJ whole genome shotgun (WGS) entry which is preliminary data.</text>
</comment>
<keyword evidence="1" id="KW-0175">Coiled coil</keyword>
<dbReference type="RefSeq" id="WP_185251702.1">
    <property type="nucleotide sequence ID" value="NZ_JACKXE010000001.1"/>
</dbReference>
<protein>
    <submittedName>
        <fullName evidence="2">NYN domain-containing protein</fullName>
    </submittedName>
</protein>
<keyword evidence="3" id="KW-1185">Reference proteome</keyword>
<evidence type="ECO:0000313" key="3">
    <source>
        <dbReference type="Proteomes" id="UP000523955"/>
    </source>
</evidence>